<evidence type="ECO:0000313" key="4">
    <source>
        <dbReference type="Proteomes" id="UP001385951"/>
    </source>
</evidence>
<dbReference type="EMBL" id="JASBNA010000035">
    <property type="protein sequence ID" value="KAK7682649.1"/>
    <property type="molecule type" value="Genomic_DNA"/>
</dbReference>
<comment type="caution">
    <text evidence="3">The sequence shown here is derived from an EMBL/GenBank/DDBJ whole genome shotgun (WGS) entry which is preliminary data.</text>
</comment>
<feature type="chain" id="PRO_5043855484" evidence="2">
    <location>
        <begin position="25"/>
        <end position="146"/>
    </location>
</feature>
<name>A0AAW0FSX3_9APHY</name>
<evidence type="ECO:0000256" key="2">
    <source>
        <dbReference type="SAM" id="SignalP"/>
    </source>
</evidence>
<sequence length="146" mass="16693">MHCFRMYIAHMLLVIFFRRNISLSGIQTVRSVSHFTLPIYTISCIDQLLHQFFSLLAGPTPHSLVPLFVSTRLSFNEIYALVASILYIIVSLSSSCLFLTSQPSFFIFQSLVPSFSLSHLQCCTNIYESYSKSPFLLISGHRHKYT</sequence>
<proteinExistence type="predicted"/>
<feature type="signal peptide" evidence="2">
    <location>
        <begin position="1"/>
        <end position="24"/>
    </location>
</feature>
<dbReference type="Proteomes" id="UP001385951">
    <property type="component" value="Unassembled WGS sequence"/>
</dbReference>
<keyword evidence="2" id="KW-0732">Signal</keyword>
<gene>
    <name evidence="3" type="ORF">QCA50_014449</name>
</gene>
<keyword evidence="1" id="KW-0472">Membrane</keyword>
<evidence type="ECO:0000313" key="3">
    <source>
        <dbReference type="EMBL" id="KAK7682649.1"/>
    </source>
</evidence>
<evidence type="ECO:0000256" key="1">
    <source>
        <dbReference type="SAM" id="Phobius"/>
    </source>
</evidence>
<keyword evidence="1" id="KW-0812">Transmembrane</keyword>
<protein>
    <submittedName>
        <fullName evidence="3">Uncharacterized protein</fullName>
    </submittedName>
</protein>
<organism evidence="3 4">
    <name type="scientific">Cerrena zonata</name>
    <dbReference type="NCBI Taxonomy" id="2478898"/>
    <lineage>
        <taxon>Eukaryota</taxon>
        <taxon>Fungi</taxon>
        <taxon>Dikarya</taxon>
        <taxon>Basidiomycota</taxon>
        <taxon>Agaricomycotina</taxon>
        <taxon>Agaricomycetes</taxon>
        <taxon>Polyporales</taxon>
        <taxon>Cerrenaceae</taxon>
        <taxon>Cerrena</taxon>
    </lineage>
</organism>
<feature type="transmembrane region" description="Helical" evidence="1">
    <location>
        <begin position="78"/>
        <end position="100"/>
    </location>
</feature>
<keyword evidence="4" id="KW-1185">Reference proteome</keyword>
<dbReference type="AlphaFoldDB" id="A0AAW0FSX3"/>
<accession>A0AAW0FSX3</accession>
<keyword evidence="1" id="KW-1133">Transmembrane helix</keyword>
<reference evidence="3 4" key="1">
    <citation type="submission" date="2022-09" db="EMBL/GenBank/DDBJ databases">
        <authorList>
            <person name="Palmer J.M."/>
        </authorList>
    </citation>
    <scope>NUCLEOTIDE SEQUENCE [LARGE SCALE GENOMIC DNA]</scope>
    <source>
        <strain evidence="3 4">DSM 7382</strain>
    </source>
</reference>